<gene>
    <name evidence="1" type="ORF">MKW98_026969</name>
</gene>
<accession>A0AAD4XKN6</accession>
<dbReference type="AlphaFoldDB" id="A0AAD4XKN6"/>
<dbReference type="GO" id="GO:0017119">
    <property type="term" value="C:Golgi transport complex"/>
    <property type="evidence" value="ECO:0007669"/>
    <property type="project" value="InterPro"/>
</dbReference>
<dbReference type="Proteomes" id="UP001202328">
    <property type="component" value="Unassembled WGS sequence"/>
</dbReference>
<protein>
    <submittedName>
        <fullName evidence="1">Uncharacterized protein</fullName>
    </submittedName>
</protein>
<comment type="caution">
    <text evidence="1">The sequence shown here is derived from an EMBL/GenBank/DDBJ whole genome shotgun (WGS) entry which is preliminary data.</text>
</comment>
<dbReference type="PANTHER" id="PTHR21506:SF0">
    <property type="entry name" value="CONSERVED OLIGOMERIC GOLGI COMPLEX SUBUNIT 6"/>
    <property type="match status" value="1"/>
</dbReference>
<dbReference type="InterPro" id="IPR010490">
    <property type="entry name" value="COG6"/>
</dbReference>
<evidence type="ECO:0000313" key="2">
    <source>
        <dbReference type="Proteomes" id="UP001202328"/>
    </source>
</evidence>
<dbReference type="PANTHER" id="PTHR21506">
    <property type="entry name" value="COMPONENT OF OLIGOMERIC GOLGI COMPLEX 6"/>
    <property type="match status" value="1"/>
</dbReference>
<reference evidence="1" key="1">
    <citation type="submission" date="2022-04" db="EMBL/GenBank/DDBJ databases">
        <title>A functionally conserved STORR gene fusion in Papaver species that diverged 16.8 million years ago.</title>
        <authorList>
            <person name="Catania T."/>
        </authorList>
    </citation>
    <scope>NUCLEOTIDE SEQUENCE</scope>
    <source>
        <strain evidence="1">S-188037</strain>
    </source>
</reference>
<dbReference type="EMBL" id="JAJJMB010008487">
    <property type="protein sequence ID" value="KAI3923376.1"/>
    <property type="molecule type" value="Genomic_DNA"/>
</dbReference>
<dbReference type="GO" id="GO:0006891">
    <property type="term" value="P:intra-Golgi vesicle-mediated transport"/>
    <property type="evidence" value="ECO:0007669"/>
    <property type="project" value="InterPro"/>
</dbReference>
<keyword evidence="2" id="KW-1185">Reference proteome</keyword>
<evidence type="ECO:0000313" key="1">
    <source>
        <dbReference type="EMBL" id="KAI3923376.1"/>
    </source>
</evidence>
<name>A0AAD4XKN6_9MAGN</name>
<organism evidence="1 2">
    <name type="scientific">Papaver atlanticum</name>
    <dbReference type="NCBI Taxonomy" id="357466"/>
    <lineage>
        <taxon>Eukaryota</taxon>
        <taxon>Viridiplantae</taxon>
        <taxon>Streptophyta</taxon>
        <taxon>Embryophyta</taxon>
        <taxon>Tracheophyta</taxon>
        <taxon>Spermatophyta</taxon>
        <taxon>Magnoliopsida</taxon>
        <taxon>Ranunculales</taxon>
        <taxon>Papaveraceae</taxon>
        <taxon>Papaveroideae</taxon>
        <taxon>Papaver</taxon>
    </lineage>
</organism>
<sequence>MNSCLRCLTNIATGEPEQTKSLLPALLLLIAHIGAPSFSRPVYAKTLSNNHLSNEEINALREEELNEQFFKALSHVQEIHAICKILMRTHHQEGFRSAIVGCSG</sequence>
<proteinExistence type="predicted"/>